<feature type="transmembrane region" description="Helical" evidence="11">
    <location>
        <begin position="334"/>
        <end position="357"/>
    </location>
</feature>
<evidence type="ECO:0000256" key="8">
    <source>
        <dbReference type="ARBA" id="ARBA00023065"/>
    </source>
</evidence>
<comment type="catalytic activity">
    <reaction evidence="11">
        <text>Na(+)(in) + 2 H(+)(out) = Na(+)(out) + 2 H(+)(in)</text>
        <dbReference type="Rhea" id="RHEA:29251"/>
        <dbReference type="ChEBI" id="CHEBI:15378"/>
        <dbReference type="ChEBI" id="CHEBI:29101"/>
    </reaction>
</comment>
<comment type="caution">
    <text evidence="12">The sequence shown here is derived from an EMBL/GenBank/DDBJ whole genome shotgun (WGS) entry which is preliminary data.</text>
</comment>
<evidence type="ECO:0000256" key="6">
    <source>
        <dbReference type="ARBA" id="ARBA00022989"/>
    </source>
</evidence>
<dbReference type="InterPro" id="IPR004670">
    <property type="entry name" value="NhaA"/>
</dbReference>
<evidence type="ECO:0000256" key="7">
    <source>
        <dbReference type="ARBA" id="ARBA00023053"/>
    </source>
</evidence>
<feature type="transmembrane region" description="Helical" evidence="11">
    <location>
        <begin position="369"/>
        <end position="390"/>
    </location>
</feature>
<reference evidence="12" key="1">
    <citation type="submission" date="2021-01" db="EMBL/GenBank/DDBJ databases">
        <title>Whole genome shotgun sequence of Virgisporangium aliadipatigenens NBRC 105644.</title>
        <authorList>
            <person name="Komaki H."/>
            <person name="Tamura T."/>
        </authorList>
    </citation>
    <scope>NUCLEOTIDE SEQUENCE</scope>
    <source>
        <strain evidence="12">NBRC 105644</strain>
    </source>
</reference>
<feature type="transmembrane region" description="Helical" evidence="11">
    <location>
        <begin position="65"/>
        <end position="86"/>
    </location>
</feature>
<evidence type="ECO:0000256" key="2">
    <source>
        <dbReference type="ARBA" id="ARBA00022448"/>
    </source>
</evidence>
<dbReference type="InterPro" id="IPR023171">
    <property type="entry name" value="Na/H_antiporter_dom_sf"/>
</dbReference>
<evidence type="ECO:0000256" key="1">
    <source>
        <dbReference type="ARBA" id="ARBA00004429"/>
    </source>
</evidence>
<accession>A0A8J3YI48</accession>
<keyword evidence="6 11" id="KW-1133">Transmembrane helix</keyword>
<dbReference type="PANTHER" id="PTHR30341:SF0">
    <property type="entry name" value="NA(+)_H(+) ANTIPORTER NHAA"/>
    <property type="match status" value="1"/>
</dbReference>
<feature type="transmembrane region" description="Helical" evidence="11">
    <location>
        <begin position="196"/>
        <end position="214"/>
    </location>
</feature>
<dbReference type="Gene3D" id="1.20.1530.10">
    <property type="entry name" value="Na+/H+ antiporter like domain"/>
    <property type="match status" value="1"/>
</dbReference>
<feature type="transmembrane region" description="Helical" evidence="11">
    <location>
        <begin position="220"/>
        <end position="250"/>
    </location>
</feature>
<keyword evidence="3 11" id="KW-0050">Antiport</keyword>
<keyword evidence="13" id="KW-1185">Reference proteome</keyword>
<evidence type="ECO:0000256" key="4">
    <source>
        <dbReference type="ARBA" id="ARBA00022475"/>
    </source>
</evidence>
<gene>
    <name evidence="11 12" type="primary">nhaA</name>
    <name evidence="12" type="ORF">Val02_12620</name>
</gene>
<feature type="transmembrane region" description="Helical" evidence="11">
    <location>
        <begin position="106"/>
        <end position="130"/>
    </location>
</feature>
<protein>
    <recommendedName>
        <fullName evidence="11">Na(+)/H(+) antiporter NhaA</fullName>
    </recommendedName>
    <alternativeName>
        <fullName evidence="11">Sodium/proton antiporter NhaA</fullName>
    </alternativeName>
</protein>
<feature type="transmembrane region" description="Helical" evidence="11">
    <location>
        <begin position="271"/>
        <end position="293"/>
    </location>
</feature>
<evidence type="ECO:0000313" key="13">
    <source>
        <dbReference type="Proteomes" id="UP000619260"/>
    </source>
</evidence>
<dbReference type="GO" id="GO:0005886">
    <property type="term" value="C:plasma membrane"/>
    <property type="evidence" value="ECO:0007669"/>
    <property type="project" value="UniProtKB-SubCell"/>
</dbReference>
<dbReference type="EMBL" id="BOPF01000003">
    <property type="protein sequence ID" value="GIJ44376.1"/>
    <property type="molecule type" value="Genomic_DNA"/>
</dbReference>
<feature type="transmembrane region" description="Helical" evidence="11">
    <location>
        <begin position="299"/>
        <end position="322"/>
    </location>
</feature>
<dbReference type="RefSeq" id="WP_203897921.1">
    <property type="nucleotide sequence ID" value="NZ_BOPF01000003.1"/>
</dbReference>
<sequence length="422" mass="44612">MPRRTPLLTRGSWPEVSRIGEILRTETIGGVFLLVAAVLALGWANSPWQRGYHDLAALRVGPAAWHLDLTLAAWASDALLAIFFFLAGLELKREFVAGDLRDPRRAALPVIAAVGGMAGPAGIYVAVHLARGSTDALVGWAVPTATDVAFALAVLGVISTHLPAALRTFLLTLAIVDDLLGILVIGIFYTDGLRPLAFLLALVPVAAFAVVLRWRGPVRLLLPALAVAAWLLVHESGVHATIAGVLLGFAVPMSDMERAERLEHFWRPVSAGFAVPVFAFFAAGVTVVGAGSTGVLNTITVSVVLALILGKTVGVLGSTWLMHRFTRAQLSPDLGWWDVVGVSVLAGMGFTVSLLIGELAFGTGTARDAQAKVGVLIGSLLAAVLAGVILRLRNRRYRALCAVEELDLDGDGIPDVYQTEKP</sequence>
<evidence type="ECO:0000256" key="5">
    <source>
        <dbReference type="ARBA" id="ARBA00022692"/>
    </source>
</evidence>
<dbReference type="Proteomes" id="UP000619260">
    <property type="component" value="Unassembled WGS sequence"/>
</dbReference>
<keyword evidence="5 11" id="KW-0812">Transmembrane</keyword>
<feature type="transmembrane region" description="Helical" evidence="11">
    <location>
        <begin position="164"/>
        <end position="189"/>
    </location>
</feature>
<keyword evidence="4 11" id="KW-1003">Cell membrane</keyword>
<feature type="transmembrane region" description="Helical" evidence="11">
    <location>
        <begin position="137"/>
        <end position="158"/>
    </location>
</feature>
<dbReference type="PANTHER" id="PTHR30341">
    <property type="entry name" value="SODIUM ION/PROTON ANTIPORTER NHAA-RELATED"/>
    <property type="match status" value="1"/>
</dbReference>
<name>A0A8J3YI48_9ACTN</name>
<evidence type="ECO:0000256" key="3">
    <source>
        <dbReference type="ARBA" id="ARBA00022449"/>
    </source>
</evidence>
<evidence type="ECO:0000313" key="12">
    <source>
        <dbReference type="EMBL" id="GIJ44376.1"/>
    </source>
</evidence>
<dbReference type="GO" id="GO:0006885">
    <property type="term" value="P:regulation of pH"/>
    <property type="evidence" value="ECO:0007669"/>
    <property type="project" value="UniProtKB-UniRule"/>
</dbReference>
<comment type="subcellular location">
    <subcellularLocation>
        <location evidence="1">Cell inner membrane</location>
        <topology evidence="1">Multi-pass membrane protein</topology>
    </subcellularLocation>
    <subcellularLocation>
        <location evidence="11">Cell membrane</location>
        <topology evidence="11">Multi-pass membrane protein</topology>
    </subcellularLocation>
</comment>
<evidence type="ECO:0000256" key="10">
    <source>
        <dbReference type="ARBA" id="ARBA00023201"/>
    </source>
</evidence>
<keyword evidence="8 11" id="KW-0406">Ion transport</keyword>
<organism evidence="12 13">
    <name type="scientific">Virgisporangium aliadipatigenens</name>
    <dbReference type="NCBI Taxonomy" id="741659"/>
    <lineage>
        <taxon>Bacteria</taxon>
        <taxon>Bacillati</taxon>
        <taxon>Actinomycetota</taxon>
        <taxon>Actinomycetes</taxon>
        <taxon>Micromonosporales</taxon>
        <taxon>Micromonosporaceae</taxon>
        <taxon>Virgisporangium</taxon>
    </lineage>
</organism>
<keyword evidence="9 11" id="KW-0472">Membrane</keyword>
<dbReference type="HAMAP" id="MF_01844">
    <property type="entry name" value="NhaA"/>
    <property type="match status" value="1"/>
</dbReference>
<comment type="similarity">
    <text evidence="11">Belongs to the NhaA Na(+)/H(+) (TC 2.A.33) antiporter family.</text>
</comment>
<keyword evidence="7 11" id="KW-0915">Sodium</keyword>
<evidence type="ECO:0000256" key="9">
    <source>
        <dbReference type="ARBA" id="ARBA00023136"/>
    </source>
</evidence>
<dbReference type="Pfam" id="PF06965">
    <property type="entry name" value="Na_H_antiport_1"/>
    <property type="match status" value="1"/>
</dbReference>
<feature type="transmembrane region" description="Helical" evidence="11">
    <location>
        <begin position="27"/>
        <end position="44"/>
    </location>
</feature>
<comment type="function">
    <text evidence="11">Na(+)/H(+) antiporter that extrudes sodium in exchange for external protons.</text>
</comment>
<dbReference type="AlphaFoldDB" id="A0A8J3YI48"/>
<proteinExistence type="inferred from homology"/>
<dbReference type="GO" id="GO:0015385">
    <property type="term" value="F:sodium:proton antiporter activity"/>
    <property type="evidence" value="ECO:0007669"/>
    <property type="project" value="UniProtKB-UniRule"/>
</dbReference>
<evidence type="ECO:0000256" key="11">
    <source>
        <dbReference type="HAMAP-Rule" id="MF_01844"/>
    </source>
</evidence>
<keyword evidence="10 11" id="KW-0739">Sodium transport</keyword>
<keyword evidence="2 11" id="KW-0813">Transport</keyword>
<dbReference type="NCBIfam" id="TIGR00773">
    <property type="entry name" value="NhaA"/>
    <property type="match status" value="1"/>
</dbReference>